<dbReference type="EMBL" id="GL385398">
    <property type="protein sequence ID" value="EJT73941.1"/>
    <property type="molecule type" value="Genomic_DNA"/>
</dbReference>
<dbReference type="EnsemblFungi" id="EJT73941">
    <property type="protein sequence ID" value="EJT73941"/>
    <property type="gene ID" value="GGTG_07794"/>
</dbReference>
<evidence type="ECO:0000313" key="9">
    <source>
        <dbReference type="EnsemblFungi" id="EJT73941"/>
    </source>
</evidence>
<protein>
    <recommendedName>
        <fullName evidence="7">FAD dependent oxidoreductase domain-containing protein</fullName>
    </recommendedName>
</protein>
<evidence type="ECO:0000256" key="6">
    <source>
        <dbReference type="PIRSR" id="PIRSR000189-1"/>
    </source>
</evidence>
<dbReference type="InterPro" id="IPR006181">
    <property type="entry name" value="D-amino_acid_oxidase_CS"/>
</dbReference>
<dbReference type="AlphaFoldDB" id="J3P2P9"/>
<feature type="binding site" evidence="6">
    <location>
        <position position="190"/>
    </location>
    <ligand>
        <name>FAD</name>
        <dbReference type="ChEBI" id="CHEBI:57692"/>
    </ligand>
</feature>
<gene>
    <name evidence="9" type="primary">20348252</name>
    <name evidence="8" type="ORF">GGTG_07794</name>
</gene>
<keyword evidence="5" id="KW-0560">Oxidoreductase</keyword>
<dbReference type="VEuPathDB" id="FungiDB:GGTG_07794"/>
<proteinExistence type="inferred from homology"/>
<dbReference type="eggNOG" id="KOG3923">
    <property type="taxonomic scope" value="Eukaryota"/>
</dbReference>
<evidence type="ECO:0000256" key="3">
    <source>
        <dbReference type="ARBA" id="ARBA00022630"/>
    </source>
</evidence>
<dbReference type="InterPro" id="IPR006076">
    <property type="entry name" value="FAD-dep_OxRdtase"/>
</dbReference>
<feature type="domain" description="FAD dependent oxidoreductase" evidence="7">
    <location>
        <begin position="4"/>
        <end position="374"/>
    </location>
</feature>
<name>J3P2P9_GAET3</name>
<comment type="cofactor">
    <cofactor evidence="1 6">
        <name>FAD</name>
        <dbReference type="ChEBI" id="CHEBI:57692"/>
    </cofactor>
</comment>
<dbReference type="InterPro" id="IPR023209">
    <property type="entry name" value="DAO"/>
</dbReference>
<dbReference type="GO" id="GO:0019478">
    <property type="term" value="P:D-amino acid catabolic process"/>
    <property type="evidence" value="ECO:0007669"/>
    <property type="project" value="TreeGrafter"/>
</dbReference>
<feature type="binding site" evidence="6">
    <location>
        <position position="317"/>
    </location>
    <ligand>
        <name>D-dopa</name>
        <dbReference type="ChEBI" id="CHEBI:149689"/>
    </ligand>
</feature>
<dbReference type="PANTHER" id="PTHR11530:SF26">
    <property type="entry name" value="FAD DEPENDENT OXIDOREDUCTASE SUPERFAMILY (AFU_ORTHOLOGUE AFUA_5G13940)"/>
    <property type="match status" value="1"/>
</dbReference>
<reference evidence="9" key="5">
    <citation type="submission" date="2018-04" db="UniProtKB">
        <authorList>
            <consortium name="EnsemblFungi"/>
        </authorList>
    </citation>
    <scope>IDENTIFICATION</scope>
    <source>
        <strain evidence="9">R3-111a-1</strain>
    </source>
</reference>
<dbReference type="SUPFAM" id="SSF54373">
    <property type="entry name" value="FAD-linked reductases, C-terminal domain"/>
    <property type="match status" value="1"/>
</dbReference>
<evidence type="ECO:0000313" key="10">
    <source>
        <dbReference type="Proteomes" id="UP000006039"/>
    </source>
</evidence>
<dbReference type="STRING" id="644352.J3P2P9"/>
<dbReference type="Pfam" id="PF01266">
    <property type="entry name" value="DAO"/>
    <property type="match status" value="1"/>
</dbReference>
<dbReference type="RefSeq" id="XP_009223885.1">
    <property type="nucleotide sequence ID" value="XM_009225621.1"/>
</dbReference>
<accession>J3P2P9</accession>
<reference evidence="9" key="4">
    <citation type="journal article" date="2015" name="G3 (Bethesda)">
        <title>Genome sequences of three phytopathogenic species of the Magnaporthaceae family of fungi.</title>
        <authorList>
            <person name="Okagaki L.H."/>
            <person name="Nunes C.C."/>
            <person name="Sailsbery J."/>
            <person name="Clay B."/>
            <person name="Brown D."/>
            <person name="John T."/>
            <person name="Oh Y."/>
            <person name="Young N."/>
            <person name="Fitzgerald M."/>
            <person name="Haas B.J."/>
            <person name="Zeng Q."/>
            <person name="Young S."/>
            <person name="Adiconis X."/>
            <person name="Fan L."/>
            <person name="Levin J.Z."/>
            <person name="Mitchell T.K."/>
            <person name="Okubara P.A."/>
            <person name="Farman M.L."/>
            <person name="Kohn L.M."/>
            <person name="Birren B."/>
            <person name="Ma L.-J."/>
            <person name="Dean R.A."/>
        </authorList>
    </citation>
    <scope>NUCLEOTIDE SEQUENCE</scope>
    <source>
        <strain evidence="9">R3-111a-1</strain>
    </source>
</reference>
<reference evidence="8" key="2">
    <citation type="submission" date="2010-07" db="EMBL/GenBank/DDBJ databases">
        <authorList>
            <consortium name="The Broad Institute Genome Sequencing Platform"/>
            <consortium name="Broad Institute Genome Sequencing Center for Infectious Disease"/>
            <person name="Ma L.-J."/>
            <person name="Dead R."/>
            <person name="Young S."/>
            <person name="Zeng Q."/>
            <person name="Koehrsen M."/>
            <person name="Alvarado L."/>
            <person name="Berlin A."/>
            <person name="Chapman S.B."/>
            <person name="Chen Z."/>
            <person name="Freedman E."/>
            <person name="Gellesch M."/>
            <person name="Goldberg J."/>
            <person name="Griggs A."/>
            <person name="Gujja S."/>
            <person name="Heilman E.R."/>
            <person name="Heiman D."/>
            <person name="Hepburn T."/>
            <person name="Howarth C."/>
            <person name="Jen D."/>
            <person name="Larson L."/>
            <person name="Mehta T."/>
            <person name="Neiman D."/>
            <person name="Pearson M."/>
            <person name="Roberts A."/>
            <person name="Saif S."/>
            <person name="Shea T."/>
            <person name="Shenoy N."/>
            <person name="Sisk P."/>
            <person name="Stolte C."/>
            <person name="Sykes S."/>
            <person name="Walk T."/>
            <person name="White J."/>
            <person name="Yandava C."/>
            <person name="Haas B."/>
            <person name="Nusbaum C."/>
            <person name="Birren B."/>
        </authorList>
    </citation>
    <scope>NUCLEOTIDE SEQUENCE</scope>
    <source>
        <strain evidence="8">R3-111a-1</strain>
    </source>
</reference>
<evidence type="ECO:0000256" key="1">
    <source>
        <dbReference type="ARBA" id="ARBA00001974"/>
    </source>
</evidence>
<dbReference type="GO" id="GO:0003884">
    <property type="term" value="F:D-amino-acid oxidase activity"/>
    <property type="evidence" value="ECO:0007669"/>
    <property type="project" value="InterPro"/>
</dbReference>
<dbReference type="PROSITE" id="PS00677">
    <property type="entry name" value="DAO"/>
    <property type="match status" value="1"/>
</dbReference>
<reference evidence="8" key="3">
    <citation type="submission" date="2010-09" db="EMBL/GenBank/DDBJ databases">
        <title>Annotation of Gaeumannomyces graminis var. tritici R3-111a-1.</title>
        <authorList>
            <consortium name="The Broad Institute Genome Sequencing Platform"/>
            <person name="Ma L.-J."/>
            <person name="Dead R."/>
            <person name="Young S.K."/>
            <person name="Zeng Q."/>
            <person name="Gargeya S."/>
            <person name="Fitzgerald M."/>
            <person name="Haas B."/>
            <person name="Abouelleil A."/>
            <person name="Alvarado L."/>
            <person name="Arachchi H.M."/>
            <person name="Berlin A."/>
            <person name="Brown A."/>
            <person name="Chapman S.B."/>
            <person name="Chen Z."/>
            <person name="Dunbar C."/>
            <person name="Freedman E."/>
            <person name="Gearin G."/>
            <person name="Gellesch M."/>
            <person name="Goldberg J."/>
            <person name="Griggs A."/>
            <person name="Gujja S."/>
            <person name="Heiman D."/>
            <person name="Howarth C."/>
            <person name="Larson L."/>
            <person name="Lui A."/>
            <person name="MacDonald P.J.P."/>
            <person name="Mehta T."/>
            <person name="Montmayeur A."/>
            <person name="Murphy C."/>
            <person name="Neiman D."/>
            <person name="Pearson M."/>
            <person name="Priest M."/>
            <person name="Roberts A."/>
            <person name="Saif S."/>
            <person name="Shea T."/>
            <person name="Shenoy N."/>
            <person name="Sisk P."/>
            <person name="Stolte C."/>
            <person name="Sykes S."/>
            <person name="Yandava C."/>
            <person name="Wortman J."/>
            <person name="Nusbaum C."/>
            <person name="Birren B."/>
        </authorList>
    </citation>
    <scope>NUCLEOTIDE SEQUENCE</scope>
    <source>
        <strain evidence="8">R3-111a-1</strain>
    </source>
</reference>
<evidence type="ECO:0000256" key="2">
    <source>
        <dbReference type="ARBA" id="ARBA00006730"/>
    </source>
</evidence>
<evidence type="ECO:0000256" key="5">
    <source>
        <dbReference type="ARBA" id="ARBA00023002"/>
    </source>
</evidence>
<keyword evidence="10" id="KW-1185">Reference proteome</keyword>
<keyword evidence="3" id="KW-0285">Flavoprotein</keyword>
<evidence type="ECO:0000259" key="7">
    <source>
        <dbReference type="Pfam" id="PF01266"/>
    </source>
</evidence>
<dbReference type="Gene3D" id="3.30.9.10">
    <property type="entry name" value="D-Amino Acid Oxidase, subunit A, domain 2"/>
    <property type="match status" value="1"/>
</dbReference>
<sequence>MTAHVVVIGAGVTGLSAASRLQDAGLRVTVVARDFPTPSETIDARASINYASPWGGAHNRWVVPPPTTTTTNTDTAARVLARDHAFALETYAHMDALSRARPEAGVTFMPGIEYLEDPGRFEGEGNHLLTEARARELGVEGFRLLDASELPRGVRWGCSYRTWCVNPMVYLAFLLRRLARRGAALVRREVRGPDEAWALGAELGAEVDVVVNCSGVGFGDADVFITRGQTCLVSNSCDATVTRQNADGTWTFCVPRNFDGGTIVGGTKQPDDWDPEPSPAVREQLLARFAATYPAILAGAAGGSGRLEPLADIVGRRPTRRGGMRLELETLPPGPPGGGRGTGTGRVRHVVHAYGLGGRGYELSWGVAGRVAELVTSRDKAGSEHAKL</sequence>
<reference evidence="10" key="1">
    <citation type="submission" date="2010-07" db="EMBL/GenBank/DDBJ databases">
        <title>The genome sequence of Gaeumannomyces graminis var. tritici strain R3-111a-1.</title>
        <authorList>
            <consortium name="The Broad Institute Genome Sequencing Platform"/>
            <person name="Ma L.-J."/>
            <person name="Dead R."/>
            <person name="Young S."/>
            <person name="Zeng Q."/>
            <person name="Koehrsen M."/>
            <person name="Alvarado L."/>
            <person name="Berlin A."/>
            <person name="Chapman S.B."/>
            <person name="Chen Z."/>
            <person name="Freedman E."/>
            <person name="Gellesch M."/>
            <person name="Goldberg J."/>
            <person name="Griggs A."/>
            <person name="Gujja S."/>
            <person name="Heilman E.R."/>
            <person name="Heiman D."/>
            <person name="Hepburn T."/>
            <person name="Howarth C."/>
            <person name="Jen D."/>
            <person name="Larson L."/>
            <person name="Mehta T."/>
            <person name="Neiman D."/>
            <person name="Pearson M."/>
            <person name="Roberts A."/>
            <person name="Saif S."/>
            <person name="Shea T."/>
            <person name="Shenoy N."/>
            <person name="Sisk P."/>
            <person name="Stolte C."/>
            <person name="Sykes S."/>
            <person name="Walk T."/>
            <person name="White J."/>
            <person name="Yandava C."/>
            <person name="Haas B."/>
            <person name="Nusbaum C."/>
            <person name="Birren B."/>
        </authorList>
    </citation>
    <scope>NUCLEOTIDE SEQUENCE [LARGE SCALE GENOMIC DNA]</scope>
    <source>
        <strain evidence="10">R3-111a-1</strain>
    </source>
</reference>
<keyword evidence="4 6" id="KW-0274">FAD</keyword>
<dbReference type="OrthoDB" id="2015447at2759"/>
<dbReference type="Gene3D" id="3.40.50.720">
    <property type="entry name" value="NAD(P)-binding Rossmann-like Domain"/>
    <property type="match status" value="1"/>
</dbReference>
<dbReference type="PIRSF" id="PIRSF000189">
    <property type="entry name" value="D-aa_oxidase"/>
    <property type="match status" value="1"/>
</dbReference>
<evidence type="ECO:0000256" key="4">
    <source>
        <dbReference type="ARBA" id="ARBA00022827"/>
    </source>
</evidence>
<dbReference type="PANTHER" id="PTHR11530">
    <property type="entry name" value="D-AMINO ACID OXIDASE"/>
    <property type="match status" value="1"/>
</dbReference>
<dbReference type="GO" id="GO:0071949">
    <property type="term" value="F:FAD binding"/>
    <property type="evidence" value="ECO:0007669"/>
    <property type="project" value="InterPro"/>
</dbReference>
<evidence type="ECO:0000313" key="8">
    <source>
        <dbReference type="EMBL" id="EJT73941.1"/>
    </source>
</evidence>
<organism evidence="8">
    <name type="scientific">Gaeumannomyces tritici (strain R3-111a-1)</name>
    <name type="common">Wheat and barley take-all root rot fungus</name>
    <name type="synonym">Gaeumannomyces graminis var. tritici</name>
    <dbReference type="NCBI Taxonomy" id="644352"/>
    <lineage>
        <taxon>Eukaryota</taxon>
        <taxon>Fungi</taxon>
        <taxon>Dikarya</taxon>
        <taxon>Ascomycota</taxon>
        <taxon>Pezizomycotina</taxon>
        <taxon>Sordariomycetes</taxon>
        <taxon>Sordariomycetidae</taxon>
        <taxon>Magnaporthales</taxon>
        <taxon>Magnaporthaceae</taxon>
        <taxon>Gaeumannomyces</taxon>
    </lineage>
</organism>
<dbReference type="GeneID" id="20348252"/>
<dbReference type="HOGENOM" id="CLU_034311_2_0_1"/>
<dbReference type="Proteomes" id="UP000006039">
    <property type="component" value="Unassembled WGS sequence"/>
</dbReference>
<dbReference type="GO" id="GO:0005737">
    <property type="term" value="C:cytoplasm"/>
    <property type="evidence" value="ECO:0007669"/>
    <property type="project" value="TreeGrafter"/>
</dbReference>
<comment type="similarity">
    <text evidence="2">Belongs to the DAMOX/DASOX family.</text>
</comment>
<dbReference type="SUPFAM" id="SSF51971">
    <property type="entry name" value="Nucleotide-binding domain"/>
    <property type="match status" value="1"/>
</dbReference>
<feature type="binding site" evidence="6">
    <location>
        <position position="358"/>
    </location>
    <ligand>
        <name>D-dopa</name>
        <dbReference type="ChEBI" id="CHEBI:149689"/>
    </ligand>
</feature>